<evidence type="ECO:0000259" key="8">
    <source>
        <dbReference type="Pfam" id="PF24967"/>
    </source>
</evidence>
<dbReference type="GO" id="GO:0005829">
    <property type="term" value="C:cytosol"/>
    <property type="evidence" value="ECO:0007669"/>
    <property type="project" value="GOC"/>
</dbReference>
<feature type="region of interest" description="Disordered" evidence="4">
    <location>
        <begin position="91"/>
        <end position="137"/>
    </location>
</feature>
<feature type="region of interest" description="Disordered" evidence="4">
    <location>
        <begin position="206"/>
        <end position="235"/>
    </location>
</feature>
<comment type="subcellular location">
    <subcellularLocation>
        <location evidence="1">Golgi apparatus</location>
    </subcellularLocation>
</comment>
<feature type="region of interest" description="Disordered" evidence="4">
    <location>
        <begin position="1558"/>
        <end position="1577"/>
    </location>
</feature>
<evidence type="ECO:0000256" key="4">
    <source>
        <dbReference type="SAM" id="MobiDB-lite"/>
    </source>
</evidence>
<dbReference type="GeneID" id="54295376"/>
<dbReference type="InterPro" id="IPR056916">
    <property type="entry name" value="NTS_TR130"/>
</dbReference>
<feature type="domain" description="DUF7077" evidence="7">
    <location>
        <begin position="1044"/>
        <end position="1164"/>
    </location>
</feature>
<protein>
    <recommendedName>
        <fullName evidence="11">Trafficking protein particle complex subunit 10</fullName>
    </recommendedName>
</protein>
<reference evidence="9" key="1">
    <citation type="journal article" date="2020" name="Stud. Mycol.">
        <title>101 Dothideomycetes genomes: a test case for predicting lifestyles and emergence of pathogens.</title>
        <authorList>
            <person name="Haridas S."/>
            <person name="Albert R."/>
            <person name="Binder M."/>
            <person name="Bloem J."/>
            <person name="Labutti K."/>
            <person name="Salamov A."/>
            <person name="Andreopoulos B."/>
            <person name="Baker S."/>
            <person name="Barry K."/>
            <person name="Bills G."/>
            <person name="Bluhm B."/>
            <person name="Cannon C."/>
            <person name="Castanera R."/>
            <person name="Culley D."/>
            <person name="Daum C."/>
            <person name="Ezra D."/>
            <person name="Gonzalez J."/>
            <person name="Henrissat B."/>
            <person name="Kuo A."/>
            <person name="Liang C."/>
            <person name="Lipzen A."/>
            <person name="Lutzoni F."/>
            <person name="Magnuson J."/>
            <person name="Mondo S."/>
            <person name="Nolan M."/>
            <person name="Ohm R."/>
            <person name="Pangilinan J."/>
            <person name="Park H.-J."/>
            <person name="Ramirez L."/>
            <person name="Alfaro M."/>
            <person name="Sun H."/>
            <person name="Tritt A."/>
            <person name="Yoshinaga Y."/>
            <person name="Zwiers L.-H."/>
            <person name="Turgeon B."/>
            <person name="Goodwin S."/>
            <person name="Spatafora J."/>
            <person name="Crous P."/>
            <person name="Grigoriev I."/>
        </authorList>
    </citation>
    <scope>NUCLEOTIDE SEQUENCE</scope>
    <source>
        <strain evidence="9">CBS 121167</strain>
    </source>
</reference>
<feature type="region of interest" description="Disordered" evidence="4">
    <location>
        <begin position="641"/>
        <end position="660"/>
    </location>
</feature>
<feature type="domain" description="Trs130 NTS" evidence="8">
    <location>
        <begin position="744"/>
        <end position="836"/>
    </location>
</feature>
<gene>
    <name evidence="9" type="ORF">K452DRAFT_242670</name>
</gene>
<feature type="compositionally biased region" description="Low complexity" evidence="4">
    <location>
        <begin position="212"/>
        <end position="235"/>
    </location>
</feature>
<evidence type="ECO:0000313" key="9">
    <source>
        <dbReference type="EMBL" id="KAF2146114.1"/>
    </source>
</evidence>
<evidence type="ECO:0000259" key="6">
    <source>
        <dbReference type="Pfam" id="PF23036"/>
    </source>
</evidence>
<feature type="domain" description="TRAPPC10/Trs130 N-terminal" evidence="6">
    <location>
        <begin position="290"/>
        <end position="461"/>
    </location>
</feature>
<feature type="region of interest" description="Disordered" evidence="4">
    <location>
        <begin position="1583"/>
        <end position="1711"/>
    </location>
</feature>
<feature type="region of interest" description="Disordered" evidence="4">
    <location>
        <begin position="1"/>
        <end position="38"/>
    </location>
</feature>
<proteinExistence type="predicted"/>
<organism evidence="9 10">
    <name type="scientific">Aplosporella prunicola CBS 121167</name>
    <dbReference type="NCBI Taxonomy" id="1176127"/>
    <lineage>
        <taxon>Eukaryota</taxon>
        <taxon>Fungi</taxon>
        <taxon>Dikarya</taxon>
        <taxon>Ascomycota</taxon>
        <taxon>Pezizomycotina</taxon>
        <taxon>Dothideomycetes</taxon>
        <taxon>Dothideomycetes incertae sedis</taxon>
        <taxon>Botryosphaeriales</taxon>
        <taxon>Aplosporellaceae</taxon>
        <taxon>Aplosporella</taxon>
    </lineage>
</organism>
<feature type="compositionally biased region" description="Basic and acidic residues" evidence="4">
    <location>
        <begin position="1504"/>
        <end position="1516"/>
    </location>
</feature>
<dbReference type="OrthoDB" id="10256906at2759"/>
<keyword evidence="3" id="KW-0333">Golgi apparatus</keyword>
<feature type="region of interest" description="Disordered" evidence="4">
    <location>
        <begin position="602"/>
        <end position="635"/>
    </location>
</feature>
<accession>A0A6A6BSA6</accession>
<feature type="compositionally biased region" description="Polar residues" evidence="4">
    <location>
        <begin position="643"/>
        <end position="660"/>
    </location>
</feature>
<dbReference type="InterPro" id="IPR022233">
    <property type="entry name" value="TRAPPC10/Trs130_C"/>
</dbReference>
<feature type="region of interest" description="Disordered" evidence="4">
    <location>
        <begin position="711"/>
        <end position="733"/>
    </location>
</feature>
<dbReference type="PANTHER" id="PTHR13251">
    <property type="entry name" value="EPILEPSY HOLOPROSENCEPHALY CANDIDATE 1/TMEM1"/>
    <property type="match status" value="1"/>
</dbReference>
<dbReference type="Pfam" id="PF24967">
    <property type="entry name" value="NTS_TR130"/>
    <property type="match status" value="1"/>
</dbReference>
<sequence length="1711" mass="189204">MGSRNDGGNLAAGPDFTGPPSRPHSPIMATSSSSKVTVEYHDPSGIFPIVEPQLTSRLPLRNLHWKSPSRPLRSIDSLHIDLVASRDPTEEFLRPQVSRPPSSAGARQRATSSASTRPTSTDSYRPTTSRRRHQIPGLSQTPYLKVLLLRCDDNETYKSNSRRLLREWIRENTPSHDSSTSKSKQENHDAFEWLILHVVLPDTPAAAQPRWSGSSSSSTGSIDKPSSSSRWPGRGSSTIFEKIRSDFNVVSKSDPDRVAQIRLQKSDIPAHLMPPGLTAPPASHTESPQDILNAWGDAISKFKTLILLSFDLRVTQYEEDIKEKDSQRSLPGWNFCTFFVLKEGLARGFESVGLVEDALVGYDELSVGLDSIIREEAAGGMTGTGSAFLDYSEDLKQQFVASRQSSTEAQVESYTKDLFAKPISSSRKDYRGLILSSNISVFDFRCYIFARQMVLLLRLGNAHITRSEFLTKPASRPSTATQAKRSTDDLSVGLKTGVFDEQTEDLTSLAELCRRAMSFMTIVAHILRRDLEQGLGEDVKTYPTSMIDNFVSSWTYAVAQQVLDATITSTLPIATFEKPLGTTTSAKAPAGGRKHELKVNVPDQKNKGSLPQRGSSLLDRRASVQEPPYARSSGQVVYEHGKSNSASQMVQKDPTQSSTSLKNGQLELAAHRAELYLVQRRIVERIGKNLYWLVGWASIAAQHGKDNNFTEISLDDDAKPSANGEENGEEVSKTDLTAGVGEAALRAAFATFEDFRNLYEQLSDQAVKHYFAANRSKAAESILGDLAALKFEMGDFSAAASYFSRMAPLYAQNRWNLVEITMLKMYAQCLQNLNRKDEYVRVILDLLAKSASHQMSSRSLKIRTPGAKSGGAWLDDDRLDTTGLLRDLINFSDELPPNYDVSAPMNRYFLDFHVEPYIQHYDDQDGFRLKLSFRHILEDDFTVDKAKVRLLSTTIGGSKDVWLESIEKFDVKQGVISTWLHSNVTTLGGYVVDKIVLEAKKIHFVHEQPKKEETLPALGITVPNSGANAKVARKFRVLSYPRAEAFDAKLIVARTIYIDKIRSLELECRSHGNNVSKIEVHLKAASAGLRLRTGDATVIEGETTIADRPSPGVLELSQLSPNSISRIQVPYEMEIGLRELHIKLEIVYHTEKGKHEFRSTSAINVELPLDVNVHDQFMENLLLSSFKVSTSNQIPLDVLNILLEGSPAFDVHPTRLSGSRNRVEPGYAPAFVYKIAKKDGASLANLADSNLSLVVDYRCLDEHVFEKLETNFSEALSKSPFAKTIRLLLPRLWDHLKENMIPEDWHIASFANELRIPSYEDAGWLDTVESLPSSIRGELREWLGQWHKDNPTIDVTPVEDRAAAIASPISRRITITVAVPRVQILHTAVLKLATRIKPPALSAPIAALGQPLHATLSIKHTRKWDDAAQLQRAAALADPADPVDFVYELDADPNVWLLGGQRRAHFSAREDEVKTFLLTLVPLKEGYPRFLPSVVVRPIPPPPRPRDSTDSALDRPDITSEMDFMSAHGHVQVVPDWQSVTVGLGAFGADGGSEAVLLEAEEREEEKERKRAELKETEKRIAKARKEAKEEMKEEANETKETKEETKEEANAAGVEEKQGEEPVEQEPATGAEKSSGGDAVEEGAAVAEEATEPVAEENAGGEDASSDQAGATEEAPAEEQQPAGDNDDDSGNAAQEAGGDGEKEQKETEE</sequence>
<feature type="compositionally biased region" description="Low complexity" evidence="4">
    <location>
        <begin position="102"/>
        <end position="123"/>
    </location>
</feature>
<dbReference type="Pfam" id="PF24965">
    <property type="entry name" value="TRS130_4HB"/>
    <property type="match status" value="1"/>
</dbReference>
<feature type="compositionally biased region" description="Basic and acidic residues" evidence="4">
    <location>
        <begin position="1583"/>
        <end position="1621"/>
    </location>
</feature>
<feature type="region of interest" description="Disordered" evidence="4">
    <location>
        <begin position="1496"/>
        <end position="1516"/>
    </location>
</feature>
<dbReference type="Pfam" id="PF23274">
    <property type="entry name" value="DUF7077"/>
    <property type="match status" value="1"/>
</dbReference>
<dbReference type="Pfam" id="PF23036">
    <property type="entry name" value="TRAPPC10_1st"/>
    <property type="match status" value="1"/>
</dbReference>
<feature type="compositionally biased region" description="Basic and acidic residues" evidence="4">
    <location>
        <begin position="1566"/>
        <end position="1577"/>
    </location>
</feature>
<dbReference type="InterPro" id="IPR055505">
    <property type="entry name" value="DUF7077"/>
</dbReference>
<dbReference type="InterPro" id="IPR045126">
    <property type="entry name" value="TRAPPC10/Trs130"/>
</dbReference>
<keyword evidence="10" id="KW-1185">Reference proteome</keyword>
<dbReference type="PANTHER" id="PTHR13251:SF3">
    <property type="entry name" value="TRAFFICKING PROTEIN PARTICLE COMPLEX SUBUNIT 10"/>
    <property type="match status" value="1"/>
</dbReference>
<evidence type="ECO:0000256" key="2">
    <source>
        <dbReference type="ARBA" id="ARBA00022448"/>
    </source>
</evidence>
<dbReference type="RefSeq" id="XP_033401826.1">
    <property type="nucleotide sequence ID" value="XM_033537880.1"/>
</dbReference>
<feature type="compositionally biased region" description="Basic and acidic residues" evidence="4">
    <location>
        <begin position="1701"/>
        <end position="1711"/>
    </location>
</feature>
<dbReference type="Pfam" id="PF12584">
    <property type="entry name" value="TRAPPC10"/>
    <property type="match status" value="1"/>
</dbReference>
<dbReference type="GO" id="GO:1990071">
    <property type="term" value="C:TRAPPII protein complex"/>
    <property type="evidence" value="ECO:0007669"/>
    <property type="project" value="InterPro"/>
</dbReference>
<evidence type="ECO:0000256" key="3">
    <source>
        <dbReference type="ARBA" id="ARBA00023034"/>
    </source>
</evidence>
<dbReference type="GO" id="GO:0034498">
    <property type="term" value="P:early endosome to Golgi transport"/>
    <property type="evidence" value="ECO:0007669"/>
    <property type="project" value="TreeGrafter"/>
</dbReference>
<dbReference type="Proteomes" id="UP000799438">
    <property type="component" value="Unassembled WGS sequence"/>
</dbReference>
<dbReference type="EMBL" id="ML995476">
    <property type="protein sequence ID" value="KAF2146114.1"/>
    <property type="molecule type" value="Genomic_DNA"/>
</dbReference>
<feature type="compositionally biased region" description="Low complexity" evidence="4">
    <location>
        <begin position="1669"/>
        <end position="1685"/>
    </location>
</feature>
<dbReference type="GO" id="GO:0006891">
    <property type="term" value="P:intra-Golgi vesicle-mediated transport"/>
    <property type="evidence" value="ECO:0007669"/>
    <property type="project" value="TreeGrafter"/>
</dbReference>
<evidence type="ECO:0000259" key="7">
    <source>
        <dbReference type="Pfam" id="PF23274"/>
    </source>
</evidence>
<dbReference type="InterPro" id="IPR056913">
    <property type="entry name" value="TRAPPC10/Trs130_N"/>
</dbReference>
<feature type="domain" description="TRAPPC10/Trs130 C-terminal" evidence="5">
    <location>
        <begin position="1377"/>
        <end position="1534"/>
    </location>
</feature>
<evidence type="ECO:0008006" key="11">
    <source>
        <dbReference type="Google" id="ProtNLM"/>
    </source>
</evidence>
<evidence type="ECO:0000256" key="1">
    <source>
        <dbReference type="ARBA" id="ARBA00004555"/>
    </source>
</evidence>
<name>A0A6A6BSA6_9PEZI</name>
<keyword evidence="2" id="KW-0813">Transport</keyword>
<evidence type="ECO:0000313" key="10">
    <source>
        <dbReference type="Proteomes" id="UP000799438"/>
    </source>
</evidence>
<evidence type="ECO:0000259" key="5">
    <source>
        <dbReference type="Pfam" id="PF12584"/>
    </source>
</evidence>